<dbReference type="RefSeq" id="WP_111063486.1">
    <property type="nucleotide sequence ID" value="NZ_JBHUCU010000007.1"/>
</dbReference>
<dbReference type="Gene3D" id="2.160.10.10">
    <property type="entry name" value="Hexapeptide repeat proteins"/>
    <property type="match status" value="1"/>
</dbReference>
<feature type="domain" description="UDP N-acetylglucosamine O-acyltransferase C-terminal" evidence="8">
    <location>
        <begin position="173"/>
        <end position="254"/>
    </location>
</feature>
<gene>
    <name evidence="9" type="ORF">DNU06_11510</name>
</gene>
<keyword evidence="1" id="KW-0963">Cytoplasm</keyword>
<organism evidence="9 10">
    <name type="scientific">Putridiphycobacter roseus</name>
    <dbReference type="NCBI Taxonomy" id="2219161"/>
    <lineage>
        <taxon>Bacteria</taxon>
        <taxon>Pseudomonadati</taxon>
        <taxon>Bacteroidota</taxon>
        <taxon>Flavobacteriia</taxon>
        <taxon>Flavobacteriales</taxon>
        <taxon>Crocinitomicaceae</taxon>
        <taxon>Putridiphycobacter</taxon>
    </lineage>
</organism>
<reference evidence="9 10" key="1">
    <citation type="submission" date="2018-06" db="EMBL/GenBank/DDBJ databases">
        <title>The draft genome sequence of Crocinitomix sp. SM1701.</title>
        <authorList>
            <person name="Zhang X."/>
        </authorList>
    </citation>
    <scope>NUCLEOTIDE SEQUENCE [LARGE SCALE GENOMIC DNA]</scope>
    <source>
        <strain evidence="9 10">SM1701</strain>
    </source>
</reference>
<protein>
    <submittedName>
        <fullName evidence="9">Acyl-[acyl-carrier-protein]--UDP-N-acetylglucosamine O-acyltransferase</fullName>
    </submittedName>
</protein>
<dbReference type="OrthoDB" id="9807278at2"/>
<proteinExistence type="predicted"/>
<dbReference type="InterPro" id="IPR001451">
    <property type="entry name" value="Hexapep"/>
</dbReference>
<evidence type="ECO:0000259" key="8">
    <source>
        <dbReference type="Pfam" id="PF13720"/>
    </source>
</evidence>
<name>A0A2W1MYE4_9FLAO</name>
<dbReference type="NCBIfam" id="NF003657">
    <property type="entry name" value="PRK05289.1"/>
    <property type="match status" value="1"/>
</dbReference>
<evidence type="ECO:0000313" key="9">
    <source>
        <dbReference type="EMBL" id="PZE16877.1"/>
    </source>
</evidence>
<dbReference type="InterPro" id="IPR018357">
    <property type="entry name" value="Hexapep_transf_CS"/>
</dbReference>
<dbReference type="Pfam" id="PF13720">
    <property type="entry name" value="Acetyltransf_11"/>
    <property type="match status" value="1"/>
</dbReference>
<keyword evidence="5" id="KW-0677">Repeat</keyword>
<dbReference type="GO" id="GO:0008780">
    <property type="term" value="F:acyl-[acyl-carrier-protein]-UDP-N-acetylglucosamine O-acyltransferase activity"/>
    <property type="evidence" value="ECO:0007669"/>
    <property type="project" value="InterPro"/>
</dbReference>
<evidence type="ECO:0000256" key="2">
    <source>
        <dbReference type="ARBA" id="ARBA00022516"/>
    </source>
</evidence>
<dbReference type="GO" id="GO:0016020">
    <property type="term" value="C:membrane"/>
    <property type="evidence" value="ECO:0007669"/>
    <property type="project" value="GOC"/>
</dbReference>
<sequence>MISKLANIDASAIIGEQVKIASFSTIYNDVEIGDGTDIGPNVTIYPGARIGKNCKIFPGAVISAIPQDLKFNGEYSTTEIGDGTVIREGVTIHRGTVDRNKTVIGKNCLLMCYVHIGHDCLLGDNVVIANTSNIAGHCTIDDHAIIEGMVGVQQFVNIGAHAFIAGMSRVRKDVPPYIRVAREPLSYAGVNSIGLRRRGLDDEAIKEIESIYRILFVMNNSISKGIEQIEEEIRDSKHKKEVIEFIQKSDKGIIKGLI</sequence>
<dbReference type="PANTHER" id="PTHR43480:SF1">
    <property type="entry name" value="ACYL-[ACYL-CARRIER-PROTEIN]--UDP-N-ACETYLGLUCOSAMINE O-ACYLTRANSFERASE, MITOCHONDRIAL-RELATED"/>
    <property type="match status" value="1"/>
</dbReference>
<accession>A0A2W1MYE4</accession>
<dbReference type="Gene3D" id="1.20.1180.10">
    <property type="entry name" value="Udp N-acetylglucosamine O-acyltransferase, C-terminal domain"/>
    <property type="match status" value="1"/>
</dbReference>
<evidence type="ECO:0000256" key="1">
    <source>
        <dbReference type="ARBA" id="ARBA00022490"/>
    </source>
</evidence>
<keyword evidence="10" id="KW-1185">Reference proteome</keyword>
<keyword evidence="2" id="KW-0444">Lipid biosynthesis</keyword>
<evidence type="ECO:0000313" key="10">
    <source>
        <dbReference type="Proteomes" id="UP000249248"/>
    </source>
</evidence>
<keyword evidence="4 9" id="KW-0808">Transferase</keyword>
<evidence type="ECO:0000256" key="4">
    <source>
        <dbReference type="ARBA" id="ARBA00022679"/>
    </source>
</evidence>
<dbReference type="PIRSF" id="PIRSF000456">
    <property type="entry name" value="UDP-GlcNAc_acltr"/>
    <property type="match status" value="1"/>
</dbReference>
<evidence type="ECO:0000256" key="7">
    <source>
        <dbReference type="ARBA" id="ARBA00023315"/>
    </source>
</evidence>
<dbReference type="SUPFAM" id="SSF51161">
    <property type="entry name" value="Trimeric LpxA-like enzymes"/>
    <property type="match status" value="1"/>
</dbReference>
<dbReference type="CDD" id="cd03351">
    <property type="entry name" value="LbH_UDP-GlcNAc_AT"/>
    <property type="match status" value="1"/>
</dbReference>
<evidence type="ECO:0000256" key="5">
    <source>
        <dbReference type="ARBA" id="ARBA00022737"/>
    </source>
</evidence>
<dbReference type="Proteomes" id="UP000249248">
    <property type="component" value="Unassembled WGS sequence"/>
</dbReference>
<keyword evidence="6" id="KW-0443">Lipid metabolism</keyword>
<keyword evidence="7 9" id="KW-0012">Acyltransferase</keyword>
<dbReference type="NCBIfam" id="TIGR01852">
    <property type="entry name" value="lipid_A_lpxA"/>
    <property type="match status" value="1"/>
</dbReference>
<dbReference type="PANTHER" id="PTHR43480">
    <property type="entry name" value="ACYL-[ACYL-CARRIER-PROTEIN]--UDP-N-ACETYLGLUCOSAMINE O-ACYLTRANSFERASE"/>
    <property type="match status" value="1"/>
</dbReference>
<comment type="caution">
    <text evidence="9">The sequence shown here is derived from an EMBL/GenBank/DDBJ whole genome shotgun (WGS) entry which is preliminary data.</text>
</comment>
<dbReference type="GO" id="GO:0009245">
    <property type="term" value="P:lipid A biosynthetic process"/>
    <property type="evidence" value="ECO:0007669"/>
    <property type="project" value="UniProtKB-KW"/>
</dbReference>
<dbReference type="InterPro" id="IPR010137">
    <property type="entry name" value="Lipid_A_LpxA"/>
</dbReference>
<dbReference type="AlphaFoldDB" id="A0A2W1MYE4"/>
<keyword evidence="3" id="KW-0441">Lipid A biosynthesis</keyword>
<dbReference type="EMBL" id="QKSB01000006">
    <property type="protein sequence ID" value="PZE16877.1"/>
    <property type="molecule type" value="Genomic_DNA"/>
</dbReference>
<dbReference type="InterPro" id="IPR011004">
    <property type="entry name" value="Trimer_LpxA-like_sf"/>
</dbReference>
<dbReference type="InterPro" id="IPR037157">
    <property type="entry name" value="Acetyltransf_C_sf"/>
</dbReference>
<evidence type="ECO:0000256" key="3">
    <source>
        <dbReference type="ARBA" id="ARBA00022556"/>
    </source>
</evidence>
<dbReference type="PROSITE" id="PS00101">
    <property type="entry name" value="HEXAPEP_TRANSFERASES"/>
    <property type="match status" value="1"/>
</dbReference>
<dbReference type="Pfam" id="PF00132">
    <property type="entry name" value="Hexapep"/>
    <property type="match status" value="2"/>
</dbReference>
<evidence type="ECO:0000256" key="6">
    <source>
        <dbReference type="ARBA" id="ARBA00023098"/>
    </source>
</evidence>
<dbReference type="InterPro" id="IPR029098">
    <property type="entry name" value="Acetyltransf_C"/>
</dbReference>